<sequence length="512" mass="58638">MDNFCESELIAVSVLPMITGVISSLGSGTIIFSIFRSTVKLQVPYRRFIFGLSCYDLLVSSAYALSTIPMPKEKSLIPQLSFGNDGVCTAQGSLFVIGYLGSIIYSFNLAMYYFCTLRLKMSKADFKKYEIMFHTFGNFWPLLAVSVMLFDDSINPSWTHCTVAPNPVNCIKNDDVECVSGRNAYLYQWIFIADVQAVAYGSIIVTFISIVCMQWRQEITNRSRFHRQQLLNDNDEDGRNASILRKLSSIFRRTSTGENIQTENLSELEIWQRNRNARMIQASEDRERQVKNQALLYIGGFFVGYIFFSIAAVDVMKAKKFSFELILLREIFYPLQGFINIFVYTYPHVSALRKADGNLSWVRAFFRTIKNGGDHDDMSNFRNIRRHGIGQQPSEPSSCHQVGACFRNTIGNFSKKLRRCNLEERHLSRKSPAVTTLRRGTMAPTPPREEKTTREDLGRNISCQLQNDDLDDIECPAVKNTVVLQRVSNQDNVQEDEHDIIKEMAYIERNYT</sequence>
<keyword evidence="2 6" id="KW-0812">Transmembrane</keyword>
<keyword evidence="4 6" id="KW-0472">Membrane</keyword>
<evidence type="ECO:0000256" key="6">
    <source>
        <dbReference type="SAM" id="Phobius"/>
    </source>
</evidence>
<comment type="caution">
    <text evidence="7">The sequence shown here is derived from an EMBL/GenBank/DDBJ whole genome shotgun (WGS) entry which is preliminary data.</text>
</comment>
<dbReference type="GO" id="GO:0004930">
    <property type="term" value="F:G protein-coupled receptor activity"/>
    <property type="evidence" value="ECO:0007669"/>
    <property type="project" value="TreeGrafter"/>
</dbReference>
<dbReference type="PANTHER" id="PTHR23112:SF0">
    <property type="entry name" value="TRANSMEMBRANE PROTEIN 116"/>
    <property type="match status" value="1"/>
</dbReference>
<evidence type="ECO:0000256" key="3">
    <source>
        <dbReference type="ARBA" id="ARBA00022989"/>
    </source>
</evidence>
<gene>
    <name evidence="7" type="ORF">CTEN210_03157</name>
</gene>
<evidence type="ECO:0000256" key="1">
    <source>
        <dbReference type="ARBA" id="ARBA00004141"/>
    </source>
</evidence>
<feature type="compositionally biased region" description="Basic and acidic residues" evidence="5">
    <location>
        <begin position="447"/>
        <end position="458"/>
    </location>
</feature>
<feature type="transmembrane region" description="Helical" evidence="6">
    <location>
        <begin position="294"/>
        <end position="313"/>
    </location>
</feature>
<dbReference type="GO" id="GO:0007189">
    <property type="term" value="P:adenylate cyclase-activating G protein-coupled receptor signaling pathway"/>
    <property type="evidence" value="ECO:0007669"/>
    <property type="project" value="TreeGrafter"/>
</dbReference>
<reference evidence="7 8" key="1">
    <citation type="journal article" date="2021" name="Sci. Rep.">
        <title>The genome of the diatom Chaetoceros tenuissimus carries an ancient integrated fragment of an extant virus.</title>
        <authorList>
            <person name="Hongo Y."/>
            <person name="Kimura K."/>
            <person name="Takaki Y."/>
            <person name="Yoshida Y."/>
            <person name="Baba S."/>
            <person name="Kobayashi G."/>
            <person name="Nagasaki K."/>
            <person name="Hano T."/>
            <person name="Tomaru Y."/>
        </authorList>
    </citation>
    <scope>NUCLEOTIDE SEQUENCE [LARGE SCALE GENOMIC DNA]</scope>
    <source>
        <strain evidence="7 8">NIES-3715</strain>
    </source>
</reference>
<dbReference type="Gene3D" id="1.20.1070.10">
    <property type="entry name" value="Rhodopsin 7-helix transmembrane proteins"/>
    <property type="match status" value="1"/>
</dbReference>
<dbReference type="GO" id="GO:0005886">
    <property type="term" value="C:plasma membrane"/>
    <property type="evidence" value="ECO:0007669"/>
    <property type="project" value="TreeGrafter"/>
</dbReference>
<comment type="subcellular location">
    <subcellularLocation>
        <location evidence="1">Membrane</location>
        <topology evidence="1">Multi-pass membrane protein</topology>
    </subcellularLocation>
</comment>
<dbReference type="Proteomes" id="UP001054902">
    <property type="component" value="Unassembled WGS sequence"/>
</dbReference>
<feature type="transmembrane region" description="Helical" evidence="6">
    <location>
        <begin position="131"/>
        <end position="150"/>
    </location>
</feature>
<proteinExistence type="predicted"/>
<protein>
    <submittedName>
        <fullName evidence="7">Uncharacterized protein</fullName>
    </submittedName>
</protein>
<dbReference type="SUPFAM" id="SSF81321">
    <property type="entry name" value="Family A G protein-coupled receptor-like"/>
    <property type="match status" value="1"/>
</dbReference>
<keyword evidence="3 6" id="KW-1133">Transmembrane helix</keyword>
<evidence type="ECO:0000256" key="5">
    <source>
        <dbReference type="SAM" id="MobiDB-lite"/>
    </source>
</evidence>
<feature type="region of interest" description="Disordered" evidence="5">
    <location>
        <begin position="431"/>
        <end position="458"/>
    </location>
</feature>
<evidence type="ECO:0000313" key="7">
    <source>
        <dbReference type="EMBL" id="GFH46683.1"/>
    </source>
</evidence>
<dbReference type="EMBL" id="BLLK01000022">
    <property type="protein sequence ID" value="GFH46683.1"/>
    <property type="molecule type" value="Genomic_DNA"/>
</dbReference>
<dbReference type="AlphaFoldDB" id="A0AAD3H1I0"/>
<accession>A0AAD3H1I0</accession>
<feature type="transmembrane region" description="Helical" evidence="6">
    <location>
        <begin position="47"/>
        <end position="70"/>
    </location>
</feature>
<dbReference type="PANTHER" id="PTHR23112">
    <property type="entry name" value="G PROTEIN-COUPLED RECEPTOR 157-RELATED"/>
    <property type="match status" value="1"/>
</dbReference>
<feature type="transmembrane region" description="Helical" evidence="6">
    <location>
        <begin position="189"/>
        <end position="215"/>
    </location>
</feature>
<feature type="transmembrane region" description="Helical" evidence="6">
    <location>
        <begin position="12"/>
        <end position="35"/>
    </location>
</feature>
<name>A0AAD3H1I0_9STRA</name>
<feature type="transmembrane region" description="Helical" evidence="6">
    <location>
        <begin position="90"/>
        <end position="110"/>
    </location>
</feature>
<evidence type="ECO:0000256" key="4">
    <source>
        <dbReference type="ARBA" id="ARBA00023136"/>
    </source>
</evidence>
<keyword evidence="8" id="KW-1185">Reference proteome</keyword>
<evidence type="ECO:0000256" key="2">
    <source>
        <dbReference type="ARBA" id="ARBA00022692"/>
    </source>
</evidence>
<evidence type="ECO:0000313" key="8">
    <source>
        <dbReference type="Proteomes" id="UP001054902"/>
    </source>
</evidence>
<organism evidence="7 8">
    <name type="scientific">Chaetoceros tenuissimus</name>
    <dbReference type="NCBI Taxonomy" id="426638"/>
    <lineage>
        <taxon>Eukaryota</taxon>
        <taxon>Sar</taxon>
        <taxon>Stramenopiles</taxon>
        <taxon>Ochrophyta</taxon>
        <taxon>Bacillariophyta</taxon>
        <taxon>Coscinodiscophyceae</taxon>
        <taxon>Chaetocerotophycidae</taxon>
        <taxon>Chaetocerotales</taxon>
        <taxon>Chaetocerotaceae</taxon>
        <taxon>Chaetoceros</taxon>
    </lineage>
</organism>